<name>A0AB34H6E8_ESCRO</name>
<sequence>MTCSSRFGLSCAPGGSFAQASAGAPWMGSEDLRLDVTKTGISDHVGDFGLSWVTSVPECLGAPPWASPWVAERAEVGACSLLILLFLLPRFPLPSSPSPIVGLTWLVTVDTVQKLDIYV</sequence>
<proteinExistence type="predicted"/>
<dbReference type="Proteomes" id="UP001159641">
    <property type="component" value="Unassembled WGS sequence"/>
</dbReference>
<dbReference type="AlphaFoldDB" id="A0AB34H6E8"/>
<dbReference type="EMBL" id="JAIQCJ010001995">
    <property type="protein sequence ID" value="KAJ8786255.1"/>
    <property type="molecule type" value="Genomic_DNA"/>
</dbReference>
<accession>A0AB34H6E8</accession>
<gene>
    <name evidence="1" type="ORF">J1605_006475</name>
</gene>
<comment type="caution">
    <text evidence="1">The sequence shown here is derived from an EMBL/GenBank/DDBJ whole genome shotgun (WGS) entry which is preliminary data.</text>
</comment>
<protein>
    <submittedName>
        <fullName evidence="1">Uncharacterized protein</fullName>
    </submittedName>
</protein>
<organism evidence="1 2">
    <name type="scientific">Eschrichtius robustus</name>
    <name type="common">California gray whale</name>
    <name type="synonym">Eschrichtius gibbosus</name>
    <dbReference type="NCBI Taxonomy" id="9764"/>
    <lineage>
        <taxon>Eukaryota</taxon>
        <taxon>Metazoa</taxon>
        <taxon>Chordata</taxon>
        <taxon>Craniata</taxon>
        <taxon>Vertebrata</taxon>
        <taxon>Euteleostomi</taxon>
        <taxon>Mammalia</taxon>
        <taxon>Eutheria</taxon>
        <taxon>Laurasiatheria</taxon>
        <taxon>Artiodactyla</taxon>
        <taxon>Whippomorpha</taxon>
        <taxon>Cetacea</taxon>
        <taxon>Mysticeti</taxon>
        <taxon>Eschrichtiidae</taxon>
        <taxon>Eschrichtius</taxon>
    </lineage>
</organism>
<keyword evidence="2" id="KW-1185">Reference proteome</keyword>
<reference evidence="1 2" key="1">
    <citation type="submission" date="2022-11" db="EMBL/GenBank/DDBJ databases">
        <title>Whole genome sequence of Eschrichtius robustus ER-17-0199.</title>
        <authorList>
            <person name="Bruniche-Olsen A."/>
            <person name="Black A.N."/>
            <person name="Fields C.J."/>
            <person name="Walden K."/>
            <person name="Dewoody J.A."/>
        </authorList>
    </citation>
    <scope>NUCLEOTIDE SEQUENCE [LARGE SCALE GENOMIC DNA]</scope>
    <source>
        <strain evidence="1">ER-17-0199</strain>
        <tissue evidence="1">Blubber</tissue>
    </source>
</reference>
<evidence type="ECO:0000313" key="2">
    <source>
        <dbReference type="Proteomes" id="UP001159641"/>
    </source>
</evidence>
<evidence type="ECO:0000313" key="1">
    <source>
        <dbReference type="EMBL" id="KAJ8786255.1"/>
    </source>
</evidence>